<protein>
    <recommendedName>
        <fullName evidence="3">Glycine zipper family protein</fullName>
    </recommendedName>
</protein>
<dbReference type="EMBL" id="JABXJK010000048">
    <property type="protein sequence ID" value="MBA0972739.1"/>
    <property type="molecule type" value="Genomic_DNA"/>
</dbReference>
<comment type="caution">
    <text evidence="1">The sequence shown here is derived from an EMBL/GenBank/DDBJ whole genome shotgun (WGS) entry which is preliminary data.</text>
</comment>
<sequence>MIVGTELVTGSVAYATENTTLETSDKVFTSKNDQYIKFEKEFSQLQNQRNTEFKTRVYSQSTQKAAFNLIKKYDGDEITIMRAVAKYSTKFVNGGVNSFATSKSGLQQLRTDLATTATLLLANGTVGGAAVAGPLGALLGLVGGGILGSTVRSASNTIQSWINVGSSKGGVRVTLVEQFPISSLNSQSQAKIKKL</sequence>
<gene>
    <name evidence="1" type="ORF">HWH42_09095</name>
</gene>
<reference evidence="1 2" key="1">
    <citation type="submission" date="2020-06" db="EMBL/GenBank/DDBJ databases">
        <title>Crossreactivity between MHC class I-restricted antigens from cancer cells and an enterococcal bacteriophage.</title>
        <authorList>
            <person name="Fluckiger A."/>
            <person name="Daillere R."/>
            <person name="Sassi M."/>
            <person name="Cattoir V."/>
            <person name="Kroemer G."/>
            <person name="Zitvogel L."/>
        </authorList>
    </citation>
    <scope>NUCLEOTIDE SEQUENCE [LARGE SCALE GENOMIC DNA]</scope>
    <source>
        <strain evidence="1 2">EG4</strain>
    </source>
</reference>
<accession>A0ABD4HNM9</accession>
<name>A0ABD4HNM9_ENTGA</name>
<dbReference type="RefSeq" id="WP_181049070.1">
    <property type="nucleotide sequence ID" value="NZ_JABXJK010000048.1"/>
</dbReference>
<organism evidence="1 2">
    <name type="scientific">Enterococcus gallinarum</name>
    <dbReference type="NCBI Taxonomy" id="1353"/>
    <lineage>
        <taxon>Bacteria</taxon>
        <taxon>Bacillati</taxon>
        <taxon>Bacillota</taxon>
        <taxon>Bacilli</taxon>
        <taxon>Lactobacillales</taxon>
        <taxon>Enterococcaceae</taxon>
        <taxon>Enterococcus</taxon>
    </lineage>
</organism>
<evidence type="ECO:0000313" key="2">
    <source>
        <dbReference type="Proteomes" id="UP000571857"/>
    </source>
</evidence>
<dbReference type="AlphaFoldDB" id="A0ABD4HNM9"/>
<proteinExistence type="predicted"/>
<evidence type="ECO:0008006" key="3">
    <source>
        <dbReference type="Google" id="ProtNLM"/>
    </source>
</evidence>
<dbReference type="Proteomes" id="UP000571857">
    <property type="component" value="Unassembled WGS sequence"/>
</dbReference>
<evidence type="ECO:0000313" key="1">
    <source>
        <dbReference type="EMBL" id="MBA0972739.1"/>
    </source>
</evidence>